<name>A0A4C1ZLU2_EUMVA</name>
<comment type="caution">
    <text evidence="1">The sequence shown here is derived from an EMBL/GenBank/DDBJ whole genome shotgun (WGS) entry which is preliminary data.</text>
</comment>
<accession>A0A4C1ZLU2</accession>
<dbReference type="AlphaFoldDB" id="A0A4C1ZLU2"/>
<organism evidence="1 2">
    <name type="scientific">Eumeta variegata</name>
    <name type="common">Bagworm moth</name>
    <name type="synonym">Eumeta japonica</name>
    <dbReference type="NCBI Taxonomy" id="151549"/>
    <lineage>
        <taxon>Eukaryota</taxon>
        <taxon>Metazoa</taxon>
        <taxon>Ecdysozoa</taxon>
        <taxon>Arthropoda</taxon>
        <taxon>Hexapoda</taxon>
        <taxon>Insecta</taxon>
        <taxon>Pterygota</taxon>
        <taxon>Neoptera</taxon>
        <taxon>Endopterygota</taxon>
        <taxon>Lepidoptera</taxon>
        <taxon>Glossata</taxon>
        <taxon>Ditrysia</taxon>
        <taxon>Tineoidea</taxon>
        <taxon>Psychidae</taxon>
        <taxon>Oiketicinae</taxon>
        <taxon>Eumeta</taxon>
    </lineage>
</organism>
<keyword evidence="2" id="KW-1185">Reference proteome</keyword>
<proteinExistence type="predicted"/>
<reference evidence="1 2" key="1">
    <citation type="journal article" date="2019" name="Commun. Biol.">
        <title>The bagworm genome reveals a unique fibroin gene that provides high tensile strength.</title>
        <authorList>
            <person name="Kono N."/>
            <person name="Nakamura H."/>
            <person name="Ohtoshi R."/>
            <person name="Tomita M."/>
            <person name="Numata K."/>
            <person name="Arakawa K."/>
        </authorList>
    </citation>
    <scope>NUCLEOTIDE SEQUENCE [LARGE SCALE GENOMIC DNA]</scope>
</reference>
<gene>
    <name evidence="1" type="ORF">EVAR_66783_1</name>
</gene>
<dbReference type="Proteomes" id="UP000299102">
    <property type="component" value="Unassembled WGS sequence"/>
</dbReference>
<dbReference type="EMBL" id="BGZK01001920">
    <property type="protein sequence ID" value="GBP88292.1"/>
    <property type="molecule type" value="Genomic_DNA"/>
</dbReference>
<evidence type="ECO:0000313" key="1">
    <source>
        <dbReference type="EMBL" id="GBP88292.1"/>
    </source>
</evidence>
<protein>
    <submittedName>
        <fullName evidence="1">Uncharacterized protein</fullName>
    </submittedName>
</protein>
<evidence type="ECO:0000313" key="2">
    <source>
        <dbReference type="Proteomes" id="UP000299102"/>
    </source>
</evidence>
<sequence length="365" mass="41274">MNDCSGYEVTTPGPGLCNIPEYYLASYNARTSKSDRKLSEMGSGGPSSTVLSHKRRNNAGAGARVHYEIASSFLMTFLFFQFSAPEAECDIVYVRYLRWADATLKTLADRLRSLAPHLKLLRRNIARASSENSSRWGGSSVRRPRATFRVFDFVSREELIPARDVDELFRDLHIDRYVLVFSTPHFVRERASPCSSARASMSWFHAIPIASHKLFVHKRPAKYCILFWSRERPWAAVVAFLFVVRILDCPLISHNGQTDKHIYQIADYMFTYEVERLTRESITEKPKTNQLAVYTQKTNKSRPALAGRAVAAGGGHYSKEGGEQGSVASPKAQLTIRAALCARNNERKSKQKTWMRVRFGGYNGS</sequence>